<reference evidence="3 4" key="1">
    <citation type="submission" date="2020-07" db="EMBL/GenBank/DDBJ databases">
        <title>Sequencing the genomes of 1000 actinobacteria strains.</title>
        <authorList>
            <person name="Klenk H.-P."/>
        </authorList>
    </citation>
    <scope>NUCLEOTIDE SEQUENCE [LARGE SCALE GENOMIC DNA]</scope>
    <source>
        <strain evidence="3 4">DSM 103164</strain>
    </source>
</reference>
<protein>
    <submittedName>
        <fullName evidence="3">Beta-glucanase (GH16 family)</fullName>
    </submittedName>
</protein>
<feature type="signal peptide" evidence="1">
    <location>
        <begin position="1"/>
        <end position="27"/>
    </location>
</feature>
<evidence type="ECO:0000256" key="1">
    <source>
        <dbReference type="SAM" id="SignalP"/>
    </source>
</evidence>
<dbReference type="InterPro" id="IPR013320">
    <property type="entry name" value="ConA-like_dom_sf"/>
</dbReference>
<feature type="chain" id="PRO_5030520580" evidence="1">
    <location>
        <begin position="28"/>
        <end position="259"/>
    </location>
</feature>
<evidence type="ECO:0000259" key="2">
    <source>
        <dbReference type="PROSITE" id="PS51762"/>
    </source>
</evidence>
<proteinExistence type="predicted"/>
<dbReference type="InterPro" id="IPR000757">
    <property type="entry name" value="Beta-glucanase-like"/>
</dbReference>
<evidence type="ECO:0000313" key="3">
    <source>
        <dbReference type="EMBL" id="NYI70026.1"/>
    </source>
</evidence>
<sequence>MRRLGRGLALAVLGSTALLCTPMPAQAAPPAGTWQLELADEFNGTALDTNIWNVAEQGDHSADRVTVAGGALLLSAREDGGWSTGAVSTGGADQGVALAPGSYLETRLRVPKGAAYRPAVRLTPAEPDDAPDRDTTTITALEVTGTPTAARLGLRTPDGPCTDAGAAACTATLPTPPELLAEGDHTIGLAWRDDRLDYYVDGDLVLSLTEQIPTGPLVLDLALDVDPGAGSSIDDEASLRVDYVRIYRAADPAHVQISA</sequence>
<dbReference type="CDD" id="cd00413">
    <property type="entry name" value="Glyco_hydrolase_16"/>
    <property type="match status" value="1"/>
</dbReference>
<comment type="caution">
    <text evidence="3">The sequence shown here is derived from an EMBL/GenBank/DDBJ whole genome shotgun (WGS) entry which is preliminary data.</text>
</comment>
<dbReference type="AlphaFoldDB" id="A0A7Z0IK13"/>
<dbReference type="Gene3D" id="2.60.120.200">
    <property type="match status" value="1"/>
</dbReference>
<name>A0A7Z0IK13_9ACTN</name>
<accession>A0A7Z0IK13</accession>
<keyword evidence="4" id="KW-1185">Reference proteome</keyword>
<dbReference type="GO" id="GO:0005975">
    <property type="term" value="P:carbohydrate metabolic process"/>
    <property type="evidence" value="ECO:0007669"/>
    <property type="project" value="InterPro"/>
</dbReference>
<dbReference type="Proteomes" id="UP000527616">
    <property type="component" value="Unassembled WGS sequence"/>
</dbReference>
<feature type="domain" description="GH16" evidence="2">
    <location>
        <begin position="16"/>
        <end position="252"/>
    </location>
</feature>
<dbReference type="SUPFAM" id="SSF49899">
    <property type="entry name" value="Concanavalin A-like lectins/glucanases"/>
    <property type="match status" value="1"/>
</dbReference>
<dbReference type="EMBL" id="JACBZS010000001">
    <property type="protein sequence ID" value="NYI70026.1"/>
    <property type="molecule type" value="Genomic_DNA"/>
</dbReference>
<evidence type="ECO:0000313" key="4">
    <source>
        <dbReference type="Proteomes" id="UP000527616"/>
    </source>
</evidence>
<gene>
    <name evidence="3" type="ORF">GGQ54_000586</name>
</gene>
<organism evidence="3 4">
    <name type="scientific">Naumannella cuiyingiana</name>
    <dbReference type="NCBI Taxonomy" id="1347891"/>
    <lineage>
        <taxon>Bacteria</taxon>
        <taxon>Bacillati</taxon>
        <taxon>Actinomycetota</taxon>
        <taxon>Actinomycetes</taxon>
        <taxon>Propionibacteriales</taxon>
        <taxon>Propionibacteriaceae</taxon>
        <taxon>Naumannella</taxon>
    </lineage>
</organism>
<dbReference type="GO" id="GO:0004553">
    <property type="term" value="F:hydrolase activity, hydrolyzing O-glycosyl compounds"/>
    <property type="evidence" value="ECO:0007669"/>
    <property type="project" value="InterPro"/>
</dbReference>
<dbReference type="RefSeq" id="WP_179444023.1">
    <property type="nucleotide sequence ID" value="NZ_JACBZS010000001.1"/>
</dbReference>
<dbReference type="PROSITE" id="PS51762">
    <property type="entry name" value="GH16_2"/>
    <property type="match status" value="1"/>
</dbReference>
<keyword evidence="1" id="KW-0732">Signal</keyword>